<evidence type="ECO:0000259" key="1">
    <source>
        <dbReference type="Pfam" id="PF13443"/>
    </source>
</evidence>
<dbReference type="AlphaFoldDB" id="A0A1Y4L7T3"/>
<feature type="domain" description="HTH cro/C1-type" evidence="1">
    <location>
        <begin position="4"/>
        <end position="52"/>
    </location>
</feature>
<dbReference type="Pfam" id="PF13443">
    <property type="entry name" value="HTH_26"/>
    <property type="match status" value="1"/>
</dbReference>
<protein>
    <recommendedName>
        <fullName evidence="1">HTH cro/C1-type domain-containing protein</fullName>
    </recommendedName>
</protein>
<dbReference type="GO" id="GO:0003677">
    <property type="term" value="F:DNA binding"/>
    <property type="evidence" value="ECO:0007669"/>
    <property type="project" value="InterPro"/>
</dbReference>
<dbReference type="EMBL" id="NFKK01000007">
    <property type="protein sequence ID" value="OUP52787.1"/>
    <property type="molecule type" value="Genomic_DNA"/>
</dbReference>
<dbReference type="RefSeq" id="WP_087372481.1">
    <property type="nucleotide sequence ID" value="NZ_NFKK01000007.1"/>
</dbReference>
<proteinExistence type="predicted"/>
<dbReference type="SUPFAM" id="SSF47413">
    <property type="entry name" value="lambda repressor-like DNA-binding domains"/>
    <property type="match status" value="1"/>
</dbReference>
<gene>
    <name evidence="2" type="ORF">B5F17_07330</name>
</gene>
<organism evidence="2 3">
    <name type="scientific">Butyricicoccus pullicaecorum</name>
    <dbReference type="NCBI Taxonomy" id="501571"/>
    <lineage>
        <taxon>Bacteria</taxon>
        <taxon>Bacillati</taxon>
        <taxon>Bacillota</taxon>
        <taxon>Clostridia</taxon>
        <taxon>Eubacteriales</taxon>
        <taxon>Butyricicoccaceae</taxon>
        <taxon>Butyricicoccus</taxon>
    </lineage>
</organism>
<evidence type="ECO:0000313" key="2">
    <source>
        <dbReference type="EMBL" id="OUP52787.1"/>
    </source>
</evidence>
<dbReference type="InterPro" id="IPR001387">
    <property type="entry name" value="Cro/C1-type_HTH"/>
</dbReference>
<accession>A0A1Y4L7T3</accession>
<sequence>MFKNLEVEMFKRDMSTANLAKRVGISESAMRNKITGRNDFKFSEILKILDVFPGLEWKYLFAQESQKPCEEASEQEPAS</sequence>
<comment type="caution">
    <text evidence="2">The sequence shown here is derived from an EMBL/GenBank/DDBJ whole genome shotgun (WGS) entry which is preliminary data.</text>
</comment>
<reference evidence="3" key="1">
    <citation type="submission" date="2017-04" db="EMBL/GenBank/DDBJ databases">
        <title>Function of individual gut microbiota members based on whole genome sequencing of pure cultures obtained from chicken caecum.</title>
        <authorList>
            <person name="Medvecky M."/>
            <person name="Cejkova D."/>
            <person name="Polansky O."/>
            <person name="Karasova D."/>
            <person name="Kubasova T."/>
            <person name="Cizek A."/>
            <person name="Rychlik I."/>
        </authorList>
    </citation>
    <scope>NUCLEOTIDE SEQUENCE [LARGE SCALE GENOMIC DNA]</scope>
    <source>
        <strain evidence="3">An180</strain>
    </source>
</reference>
<dbReference type="Gene3D" id="1.10.260.40">
    <property type="entry name" value="lambda repressor-like DNA-binding domains"/>
    <property type="match status" value="1"/>
</dbReference>
<dbReference type="Proteomes" id="UP000195897">
    <property type="component" value="Unassembled WGS sequence"/>
</dbReference>
<dbReference type="InterPro" id="IPR010982">
    <property type="entry name" value="Lambda_DNA-bd_dom_sf"/>
</dbReference>
<name>A0A1Y4L7T3_9FIRM</name>
<evidence type="ECO:0000313" key="3">
    <source>
        <dbReference type="Proteomes" id="UP000195897"/>
    </source>
</evidence>
<dbReference type="CDD" id="cd00093">
    <property type="entry name" value="HTH_XRE"/>
    <property type="match status" value="1"/>
</dbReference>